<dbReference type="EMBL" id="JADPUN010000147">
    <property type="protein sequence ID" value="MBF9130202.1"/>
    <property type="molecule type" value="Genomic_DNA"/>
</dbReference>
<feature type="domain" description="HicB-like antitoxin of toxin-antitoxin system" evidence="1">
    <location>
        <begin position="13"/>
        <end position="49"/>
    </location>
</feature>
<gene>
    <name evidence="2" type="ORF">I0C86_14735</name>
</gene>
<protein>
    <submittedName>
        <fullName evidence="2">Type II toxin-antitoxin system HicB family antitoxin</fullName>
    </submittedName>
</protein>
<accession>A0ABS0GVI9</accession>
<dbReference type="Proteomes" id="UP000638560">
    <property type="component" value="Unassembled WGS sequence"/>
</dbReference>
<dbReference type="RefSeq" id="WP_196201781.1">
    <property type="nucleotide sequence ID" value="NZ_JADPUN010000147.1"/>
</dbReference>
<keyword evidence="3" id="KW-1185">Reference proteome</keyword>
<dbReference type="InterPro" id="IPR031807">
    <property type="entry name" value="HicB-like"/>
</dbReference>
<evidence type="ECO:0000259" key="1">
    <source>
        <dbReference type="Pfam" id="PF15919"/>
    </source>
</evidence>
<evidence type="ECO:0000313" key="2">
    <source>
        <dbReference type="EMBL" id="MBF9130202.1"/>
    </source>
</evidence>
<dbReference type="SUPFAM" id="SSF143100">
    <property type="entry name" value="TTHA1013/TTHA0281-like"/>
    <property type="match status" value="1"/>
</dbReference>
<dbReference type="Pfam" id="PF15919">
    <property type="entry name" value="HicB_lk_antitox"/>
    <property type="match status" value="1"/>
</dbReference>
<evidence type="ECO:0000313" key="3">
    <source>
        <dbReference type="Proteomes" id="UP000638560"/>
    </source>
</evidence>
<name>A0ABS0GVI9_9ACTN</name>
<comment type="caution">
    <text evidence="2">The sequence shown here is derived from an EMBL/GenBank/DDBJ whole genome shotgun (WGS) entry which is preliminary data.</text>
</comment>
<reference evidence="2 3" key="1">
    <citation type="submission" date="2020-11" db="EMBL/GenBank/DDBJ databases">
        <title>A novel isolate from a Black sea contaminated sediment with potential to produce alkanes: Plantactinospora alkalitolerans sp. nov.</title>
        <authorList>
            <person name="Carro L."/>
            <person name="Veyisoglu A."/>
            <person name="Guven K."/>
            <person name="Schumann P."/>
            <person name="Klenk H.-P."/>
            <person name="Sahin N."/>
        </authorList>
    </citation>
    <scope>NUCLEOTIDE SEQUENCE [LARGE SCALE GENOMIC DNA]</scope>
    <source>
        <strain evidence="2 3">S1510</strain>
    </source>
</reference>
<proteinExistence type="predicted"/>
<dbReference type="Gene3D" id="3.30.160.250">
    <property type="match status" value="1"/>
</dbReference>
<sequence>MFEYAVKCTRTGNWWAISVPDLRGVFSQARRLDQVEATARDAIALFLDVSPKSFGVAIQPEVPGEVTRARRACAKLVEAEQSAEKATVEAAKALVAKG</sequence>
<dbReference type="InterPro" id="IPR035069">
    <property type="entry name" value="TTHA1013/TTHA0281-like"/>
</dbReference>
<organism evidence="2 3">
    <name type="scientific">Plantactinospora alkalitolerans</name>
    <dbReference type="NCBI Taxonomy" id="2789879"/>
    <lineage>
        <taxon>Bacteria</taxon>
        <taxon>Bacillati</taxon>
        <taxon>Actinomycetota</taxon>
        <taxon>Actinomycetes</taxon>
        <taxon>Micromonosporales</taxon>
        <taxon>Micromonosporaceae</taxon>
        <taxon>Plantactinospora</taxon>
    </lineage>
</organism>